<feature type="transmembrane region" description="Helical" evidence="8">
    <location>
        <begin position="174"/>
        <end position="194"/>
    </location>
</feature>
<feature type="transmembrane region" description="Helical" evidence="8">
    <location>
        <begin position="241"/>
        <end position="258"/>
    </location>
</feature>
<evidence type="ECO:0000256" key="1">
    <source>
        <dbReference type="ARBA" id="ARBA00004651"/>
    </source>
</evidence>
<dbReference type="PANTHER" id="PTHR32322">
    <property type="entry name" value="INNER MEMBRANE TRANSPORTER"/>
    <property type="match status" value="1"/>
</dbReference>
<proteinExistence type="inferred from homology"/>
<evidence type="ECO:0000256" key="8">
    <source>
        <dbReference type="SAM" id="Phobius"/>
    </source>
</evidence>
<evidence type="ECO:0000256" key="2">
    <source>
        <dbReference type="ARBA" id="ARBA00009853"/>
    </source>
</evidence>
<feature type="transmembrane region" description="Helical" evidence="8">
    <location>
        <begin position="296"/>
        <end position="313"/>
    </location>
</feature>
<sequence>MASLSSEGFFLEKRTHFFSDKKVVFFIATLCCLLWGSAYPAIKNGYELFHIADNDIPGKLVFAGYRFAFAGLLLLALAVLSGRSIGRFQRGQLVQLTTLGIFQTSLQYVFFYIGLAYTTGVKGSIMNATSTFFSVLLAHYLYQNDKLNINKLIGCILGFVGVMVVNINSNGMNIGFTLLGDGFVVIAAFILSASTIYGKRISQTMDPTVMTGYQLAIGGIILTISGYCTGGTLIIPDWKAVLMLGYLILLSSVAFSLWSQLLKYNRVGMVAPFNFLIPVSGTLLSALFLNESILEWKYFFALVLVCSGIWLVNRMVKSDRKTPL</sequence>
<dbReference type="PANTHER" id="PTHR32322:SF18">
    <property type="entry name" value="S-ADENOSYLMETHIONINE_S-ADENOSYLHOMOCYSTEINE TRANSPORTER"/>
    <property type="match status" value="1"/>
</dbReference>
<organism evidence="10 11">
    <name type="scientific">Pectobacterium polaris</name>
    <dbReference type="NCBI Taxonomy" id="2042057"/>
    <lineage>
        <taxon>Bacteria</taxon>
        <taxon>Pseudomonadati</taxon>
        <taxon>Pseudomonadota</taxon>
        <taxon>Gammaproteobacteria</taxon>
        <taxon>Enterobacterales</taxon>
        <taxon>Pectobacteriaceae</taxon>
        <taxon>Pectobacterium</taxon>
    </lineage>
</organism>
<comment type="similarity">
    <text evidence="2">Belongs to the drug/metabolite transporter (DMT) superfamily. 10 TMS drug/metabolite exporter (DME) (TC 2.A.7.3) family.</text>
</comment>
<feature type="transmembrane region" description="Helical" evidence="8">
    <location>
        <begin position="23"/>
        <end position="42"/>
    </location>
</feature>
<dbReference type="GO" id="GO:0005886">
    <property type="term" value="C:plasma membrane"/>
    <property type="evidence" value="ECO:0007669"/>
    <property type="project" value="UniProtKB-SubCell"/>
</dbReference>
<evidence type="ECO:0000256" key="4">
    <source>
        <dbReference type="ARBA" id="ARBA00022692"/>
    </source>
</evidence>
<dbReference type="InterPro" id="IPR037185">
    <property type="entry name" value="EmrE-like"/>
</dbReference>
<keyword evidence="5 8" id="KW-1133">Transmembrane helix</keyword>
<dbReference type="SUPFAM" id="SSF103481">
    <property type="entry name" value="Multidrug resistance efflux transporter EmrE"/>
    <property type="match status" value="2"/>
</dbReference>
<reference evidence="10" key="2">
    <citation type="submission" date="2021-01" db="EMBL/GenBank/DDBJ databases">
        <authorList>
            <person name="Vargas Peralta D."/>
        </authorList>
    </citation>
    <scope>NUCLEOTIDE SEQUENCE</scope>
    <source>
        <strain evidence="10">A3</strain>
    </source>
</reference>
<dbReference type="AlphaFoldDB" id="A0AAW4P4V3"/>
<comment type="subcellular location">
    <subcellularLocation>
        <location evidence="1">Cell membrane</location>
        <topology evidence="1">Multi-pass membrane protein</topology>
    </subcellularLocation>
</comment>
<reference evidence="10" key="1">
    <citation type="journal article" date="2021" name="bioRxiv">
        <title>Identification of Pectobacterium species isolated from the soft rot of tetecho (Neobuxbaumia tetetzo), a columnar cactus, and associated metagenomics.</title>
        <authorList>
            <person name="Vargas-Peralta D."/>
            <person name="Narvaez-Barragan D.A."/>
            <person name="de Sandozequi A."/>
            <person name="Romero-Gutierrez M.F."/>
            <person name="Segovia L."/>
            <person name="Martinez-Anaya C."/>
            <person name="Alcaraz L.D."/>
            <person name="de la Torre Almaraz R."/>
        </authorList>
    </citation>
    <scope>NUCLEOTIDE SEQUENCE</scope>
    <source>
        <strain evidence="10">A3</strain>
    </source>
</reference>
<dbReference type="EMBL" id="JAESHX010000098">
    <property type="protein sequence ID" value="MBW5894321.1"/>
    <property type="molecule type" value="Genomic_DNA"/>
</dbReference>
<feature type="transmembrane region" description="Helical" evidence="8">
    <location>
        <begin position="62"/>
        <end position="81"/>
    </location>
</feature>
<keyword evidence="4 8" id="KW-0812">Transmembrane</keyword>
<dbReference type="InterPro" id="IPR000620">
    <property type="entry name" value="EamA_dom"/>
</dbReference>
<protein>
    <recommendedName>
        <fullName evidence="7">Threonine/homoserine exporter RhtA</fullName>
    </recommendedName>
</protein>
<dbReference type="Proteomes" id="UP000696310">
    <property type="component" value="Unassembled WGS sequence"/>
</dbReference>
<evidence type="ECO:0000313" key="11">
    <source>
        <dbReference type="Proteomes" id="UP000696310"/>
    </source>
</evidence>
<feature type="transmembrane region" description="Helical" evidence="8">
    <location>
        <begin position="125"/>
        <end position="142"/>
    </location>
</feature>
<keyword evidence="6 8" id="KW-0472">Membrane</keyword>
<dbReference type="Pfam" id="PF00892">
    <property type="entry name" value="EamA"/>
    <property type="match status" value="2"/>
</dbReference>
<keyword evidence="3" id="KW-1003">Cell membrane</keyword>
<feature type="transmembrane region" description="Helical" evidence="8">
    <location>
        <begin position="215"/>
        <end position="235"/>
    </location>
</feature>
<evidence type="ECO:0000256" key="6">
    <source>
        <dbReference type="ARBA" id="ARBA00023136"/>
    </source>
</evidence>
<feature type="transmembrane region" description="Helical" evidence="8">
    <location>
        <begin position="149"/>
        <end position="168"/>
    </location>
</feature>
<feature type="transmembrane region" description="Helical" evidence="8">
    <location>
        <begin position="93"/>
        <end position="113"/>
    </location>
</feature>
<feature type="domain" description="EamA" evidence="9">
    <location>
        <begin position="26"/>
        <end position="166"/>
    </location>
</feature>
<evidence type="ECO:0000256" key="7">
    <source>
        <dbReference type="ARBA" id="ARBA00040595"/>
    </source>
</evidence>
<evidence type="ECO:0000259" key="9">
    <source>
        <dbReference type="Pfam" id="PF00892"/>
    </source>
</evidence>
<evidence type="ECO:0000256" key="3">
    <source>
        <dbReference type="ARBA" id="ARBA00022475"/>
    </source>
</evidence>
<name>A0AAW4P4V3_9GAMM</name>
<dbReference type="InterPro" id="IPR050638">
    <property type="entry name" value="AA-Vitamin_Transporters"/>
</dbReference>
<evidence type="ECO:0000313" key="10">
    <source>
        <dbReference type="EMBL" id="MBW5894321.1"/>
    </source>
</evidence>
<accession>A0AAW4P4V3</accession>
<feature type="transmembrane region" description="Helical" evidence="8">
    <location>
        <begin position="270"/>
        <end position="290"/>
    </location>
</feature>
<comment type="caution">
    <text evidence="10">The sequence shown here is derived from an EMBL/GenBank/DDBJ whole genome shotgun (WGS) entry which is preliminary data.</text>
</comment>
<evidence type="ECO:0000256" key="5">
    <source>
        <dbReference type="ARBA" id="ARBA00022989"/>
    </source>
</evidence>
<feature type="domain" description="EamA" evidence="9">
    <location>
        <begin position="179"/>
        <end position="313"/>
    </location>
</feature>
<gene>
    <name evidence="10" type="ORF">IM880_19080</name>
</gene>